<evidence type="ECO:0000313" key="2">
    <source>
        <dbReference type="EMBL" id="VDL97489.1"/>
    </source>
</evidence>
<evidence type="ECO:0000313" key="4">
    <source>
        <dbReference type="WBParaSite" id="SSLN_0001153001-mRNA-1"/>
    </source>
</evidence>
<feature type="compositionally biased region" description="Pro residues" evidence="1">
    <location>
        <begin position="1"/>
        <end position="10"/>
    </location>
</feature>
<evidence type="ECO:0000256" key="1">
    <source>
        <dbReference type="SAM" id="MobiDB-lite"/>
    </source>
</evidence>
<reference evidence="4" key="1">
    <citation type="submission" date="2016-06" db="UniProtKB">
        <authorList>
            <consortium name="WormBaseParasite"/>
        </authorList>
    </citation>
    <scope>IDENTIFICATION</scope>
</reference>
<feature type="compositionally biased region" description="Pro residues" evidence="1">
    <location>
        <begin position="69"/>
        <end position="85"/>
    </location>
</feature>
<feature type="region of interest" description="Disordered" evidence="1">
    <location>
        <begin position="213"/>
        <end position="234"/>
    </location>
</feature>
<organism evidence="4">
    <name type="scientific">Schistocephalus solidus</name>
    <name type="common">Tapeworm</name>
    <dbReference type="NCBI Taxonomy" id="70667"/>
    <lineage>
        <taxon>Eukaryota</taxon>
        <taxon>Metazoa</taxon>
        <taxon>Spiralia</taxon>
        <taxon>Lophotrochozoa</taxon>
        <taxon>Platyhelminthes</taxon>
        <taxon>Cestoda</taxon>
        <taxon>Eucestoda</taxon>
        <taxon>Diphyllobothriidea</taxon>
        <taxon>Diphyllobothriidae</taxon>
        <taxon>Schistocephalus</taxon>
    </lineage>
</organism>
<sequence length="282" mass="31966">MRPTESPPPSPKKRHESHQRPGPTPSMPRPFQHVRAVLASSARESAWTQCPINPTIPTSTSNSANSPSDSPPSPLASIPLVPPSSRPHHNAHDDSLVASRLSVDRYPRWLGWILESATNIPFRPQNEAEETYNRTTLTFNPANCRGTVLAVNSRRRYFSVYHPLLPGSGPRAVSEDEDDEENVENLVPVRGSNRDALRYRNFNKLLNLETDDVDDEDFEESSDASESSLRHRPPDGPLLEQELLHGLCVWLDRLFEGSLRRYHVRDWPTTLVMTDHEEYDRV</sequence>
<dbReference type="AlphaFoldDB" id="A0A183T3Q6"/>
<gene>
    <name evidence="2" type="ORF">SSLN_LOCUS11104</name>
</gene>
<name>A0A183T3Q6_SCHSO</name>
<feature type="compositionally biased region" description="Acidic residues" evidence="1">
    <location>
        <begin position="213"/>
        <end position="223"/>
    </location>
</feature>
<dbReference type="OrthoDB" id="6286638at2759"/>
<feature type="region of interest" description="Disordered" evidence="1">
    <location>
        <begin position="1"/>
        <end position="93"/>
    </location>
</feature>
<dbReference type="EMBL" id="UYSU01036298">
    <property type="protein sequence ID" value="VDL97489.1"/>
    <property type="molecule type" value="Genomic_DNA"/>
</dbReference>
<keyword evidence="3" id="KW-1185">Reference proteome</keyword>
<dbReference type="WBParaSite" id="SSLN_0001153001-mRNA-1">
    <property type="protein sequence ID" value="SSLN_0001153001-mRNA-1"/>
    <property type="gene ID" value="SSLN_0001153001"/>
</dbReference>
<dbReference type="Proteomes" id="UP000275846">
    <property type="component" value="Unassembled WGS sequence"/>
</dbReference>
<protein>
    <submittedName>
        <fullName evidence="4">Similar to</fullName>
    </submittedName>
</protein>
<feature type="compositionally biased region" description="Low complexity" evidence="1">
    <location>
        <begin position="51"/>
        <end position="68"/>
    </location>
</feature>
<reference evidence="2 3" key="2">
    <citation type="submission" date="2018-11" db="EMBL/GenBank/DDBJ databases">
        <authorList>
            <consortium name="Pathogen Informatics"/>
        </authorList>
    </citation>
    <scope>NUCLEOTIDE SEQUENCE [LARGE SCALE GENOMIC DNA]</scope>
    <source>
        <strain evidence="2 3">NST_G2</strain>
    </source>
</reference>
<accession>A0A183T3Q6</accession>
<evidence type="ECO:0000313" key="3">
    <source>
        <dbReference type="Proteomes" id="UP000275846"/>
    </source>
</evidence>
<proteinExistence type="predicted"/>